<sequence>MPRPAAGKNGNTHAGMSREDIADHIAAFRKRGGRIEVLGTTPLRTTAPAAFRSRATVQRQTQARATGKTGG</sequence>
<evidence type="ECO:0000256" key="1">
    <source>
        <dbReference type="SAM" id="MobiDB-lite"/>
    </source>
</evidence>
<keyword evidence="3" id="KW-1185">Reference proteome</keyword>
<accession>A0A372DMR7</accession>
<feature type="compositionally biased region" description="Polar residues" evidence="1">
    <location>
        <begin position="55"/>
        <end position="64"/>
    </location>
</feature>
<feature type="region of interest" description="Disordered" evidence="1">
    <location>
        <begin position="47"/>
        <end position="71"/>
    </location>
</feature>
<dbReference type="Proteomes" id="UP000262917">
    <property type="component" value="Unassembled WGS sequence"/>
</dbReference>
<dbReference type="AlphaFoldDB" id="A0A372DMR7"/>
<name>A0A372DMR7_9GAMM</name>
<proteinExistence type="predicted"/>
<dbReference type="EMBL" id="QVPD01000005">
    <property type="protein sequence ID" value="RFP60873.1"/>
    <property type="molecule type" value="Genomic_DNA"/>
</dbReference>
<evidence type="ECO:0000313" key="2">
    <source>
        <dbReference type="EMBL" id="RFP60873.1"/>
    </source>
</evidence>
<organism evidence="2 3">
    <name type="scientific">Cognatiluteimonas weifangensis</name>
    <dbReference type="NCBI Taxonomy" id="2303539"/>
    <lineage>
        <taxon>Bacteria</taxon>
        <taxon>Pseudomonadati</taxon>
        <taxon>Pseudomonadota</taxon>
        <taxon>Gammaproteobacteria</taxon>
        <taxon>Lysobacterales</taxon>
        <taxon>Lysobacteraceae</taxon>
        <taxon>Cognatiluteimonas</taxon>
    </lineage>
</organism>
<evidence type="ECO:0000313" key="3">
    <source>
        <dbReference type="Proteomes" id="UP000262917"/>
    </source>
</evidence>
<protein>
    <submittedName>
        <fullName evidence="2">Uncharacterized protein</fullName>
    </submittedName>
</protein>
<comment type="caution">
    <text evidence="2">The sequence shown here is derived from an EMBL/GenBank/DDBJ whole genome shotgun (WGS) entry which is preliminary data.</text>
</comment>
<gene>
    <name evidence="2" type="ORF">D0Y53_06980</name>
</gene>
<reference evidence="2 3" key="1">
    <citation type="submission" date="2018-08" db="EMBL/GenBank/DDBJ databases">
        <title>Lysobacter weifangensis sp. nov., a new member of the family 'Xanthomonadaceae', isolated from soil in a farmland.</title>
        <authorList>
            <person name="Zhao H."/>
        </authorList>
    </citation>
    <scope>NUCLEOTIDE SEQUENCE [LARGE SCALE GENOMIC DNA]</scope>
    <source>
        <strain evidence="2 3">WF-2</strain>
    </source>
</reference>